<name>A0A832I2B5_UNCEI</name>
<dbReference type="PROSITE" id="PS51257">
    <property type="entry name" value="PROKAR_LIPOPROTEIN"/>
    <property type="match status" value="1"/>
</dbReference>
<evidence type="ECO:0008006" key="3">
    <source>
        <dbReference type="Google" id="ProtNLM"/>
    </source>
</evidence>
<gene>
    <name evidence="2" type="ORF">ENR23_03060</name>
</gene>
<feature type="signal peptide" evidence="1">
    <location>
        <begin position="1"/>
        <end position="25"/>
    </location>
</feature>
<sequence>MPKTSARTRTAVVLAALGLAACANAPAAAQQAPDATFDARVARPARDGRAPRVVVDEAHHHFRTAGGRDRAFADLVAADGGRVAPGTAPFSAAALAGVDVLVISDALGHPEMADPAAERSAFTAAECDAARDGVRAGGARVRIADHAPLGAAARALADRFGVGMRNAYAFDATRAHGGRLGTIAFRPDAGLAERPPIVAGRDSSERLRRVVSFTGQSLAGPPQGTAILALSERAVDPIVGFGQAGPHAPCEQARSAAGHAQAVAFGFGRGRVVVLREAAMLPAQGAGPRRAPFGMNVPGLDNRPFALNEVRWLTRAL</sequence>
<comment type="caution">
    <text evidence="2">The sequence shown here is derived from an EMBL/GenBank/DDBJ whole genome shotgun (WGS) entry which is preliminary data.</text>
</comment>
<protein>
    <recommendedName>
        <fullName evidence="3">DUF4350 domain-containing protein</fullName>
    </recommendedName>
</protein>
<accession>A0A832I2B5</accession>
<dbReference type="EMBL" id="DSQF01000004">
    <property type="protein sequence ID" value="HGZ42401.1"/>
    <property type="molecule type" value="Genomic_DNA"/>
</dbReference>
<keyword evidence="1" id="KW-0732">Signal</keyword>
<proteinExistence type="predicted"/>
<dbReference type="AlphaFoldDB" id="A0A832I2B5"/>
<organism evidence="2">
    <name type="scientific">Eiseniibacteriota bacterium</name>
    <dbReference type="NCBI Taxonomy" id="2212470"/>
    <lineage>
        <taxon>Bacteria</taxon>
        <taxon>Candidatus Eiseniibacteriota</taxon>
    </lineage>
</organism>
<evidence type="ECO:0000313" key="2">
    <source>
        <dbReference type="EMBL" id="HGZ42401.1"/>
    </source>
</evidence>
<evidence type="ECO:0000256" key="1">
    <source>
        <dbReference type="SAM" id="SignalP"/>
    </source>
</evidence>
<reference evidence="2" key="1">
    <citation type="journal article" date="2020" name="mSystems">
        <title>Genome- and Community-Level Interaction Insights into Carbon Utilization and Element Cycling Functions of Hydrothermarchaeota in Hydrothermal Sediment.</title>
        <authorList>
            <person name="Zhou Z."/>
            <person name="Liu Y."/>
            <person name="Xu W."/>
            <person name="Pan J."/>
            <person name="Luo Z.H."/>
            <person name="Li M."/>
        </authorList>
    </citation>
    <scope>NUCLEOTIDE SEQUENCE [LARGE SCALE GENOMIC DNA]</scope>
    <source>
        <strain evidence="2">SpSt-381</strain>
    </source>
</reference>
<feature type="chain" id="PRO_5032916369" description="DUF4350 domain-containing protein" evidence="1">
    <location>
        <begin position="26"/>
        <end position="317"/>
    </location>
</feature>